<dbReference type="Pfam" id="PF01551">
    <property type="entry name" value="Peptidase_M23"/>
    <property type="match status" value="1"/>
</dbReference>
<reference evidence="5" key="1">
    <citation type="submission" date="2016-10" db="EMBL/GenBank/DDBJ databases">
        <authorList>
            <person name="Varghese N."/>
            <person name="Submissions S."/>
        </authorList>
    </citation>
    <scope>NUCLEOTIDE SEQUENCE [LARGE SCALE GENOMIC DNA]</scope>
    <source>
        <strain evidence="5">CGMCC 1.9150</strain>
    </source>
</reference>
<evidence type="ECO:0000313" key="4">
    <source>
        <dbReference type="EMBL" id="SEL23737.1"/>
    </source>
</evidence>
<dbReference type="PANTHER" id="PTHR21666">
    <property type="entry name" value="PEPTIDASE-RELATED"/>
    <property type="match status" value="1"/>
</dbReference>
<accession>A0A1H7NLG2</accession>
<keyword evidence="5" id="KW-1185">Reference proteome</keyword>
<organism evidence="4 5">
    <name type="scientific">Halomonas daqiaonensis</name>
    <dbReference type="NCBI Taxonomy" id="650850"/>
    <lineage>
        <taxon>Bacteria</taxon>
        <taxon>Pseudomonadati</taxon>
        <taxon>Pseudomonadota</taxon>
        <taxon>Gammaproteobacteria</taxon>
        <taxon>Oceanospirillales</taxon>
        <taxon>Halomonadaceae</taxon>
        <taxon>Halomonas</taxon>
    </lineage>
</organism>
<protein>
    <submittedName>
        <fullName evidence="4">Septal ring factor EnvC, activator of murein hydrolases AmiA and AmiB</fullName>
    </submittedName>
</protein>
<feature type="region of interest" description="Disordered" evidence="2">
    <location>
        <begin position="356"/>
        <end position="375"/>
    </location>
</feature>
<dbReference type="Proteomes" id="UP000198807">
    <property type="component" value="Unassembled WGS sequence"/>
</dbReference>
<name>A0A1H7NLG2_9GAMM</name>
<sequence>MTRGVATLGTWRPGPTLLLGLTLVMGLAAPPLAAQPSEREAQQRLDALGEALREVSEQLSTTREARDEASEALREVETALAETHRQLDALQAERLALDDEIATLETRREQLAAERTAQIEALKAQLDALYRLGRAPQLKLLLNQDDPARLDRLQHYLNRLARARNERLDELARLDTELAENRRALEQRVERLESVAAELAARSATLAEQMAERTALMARLDERFASEQARLAKLAQDRAHAERILREVQEQLARLDRPPPSTAIEQTRGELPWPVQGSIASSFQEGAGVHRNGLLIQAAAGTPVEAVHAGRVVFADWMRGFGNLLIVDHGDQMMTLHAHLQHFTAGVGTAVSRGDPLGTVGDSGGQQRPGLYFEVRRGGDPIDPRRWIARQP</sequence>
<dbReference type="SUPFAM" id="SSF51261">
    <property type="entry name" value="Duplicated hybrid motif"/>
    <property type="match status" value="1"/>
</dbReference>
<dbReference type="PANTHER" id="PTHR21666:SF270">
    <property type="entry name" value="MUREIN HYDROLASE ACTIVATOR ENVC"/>
    <property type="match status" value="1"/>
</dbReference>
<dbReference type="Gene3D" id="6.10.250.3150">
    <property type="match status" value="1"/>
</dbReference>
<dbReference type="EMBL" id="FOBC01000008">
    <property type="protein sequence ID" value="SEL23737.1"/>
    <property type="molecule type" value="Genomic_DNA"/>
</dbReference>
<evidence type="ECO:0000259" key="3">
    <source>
        <dbReference type="Pfam" id="PF01551"/>
    </source>
</evidence>
<evidence type="ECO:0000256" key="1">
    <source>
        <dbReference type="SAM" id="Coils"/>
    </source>
</evidence>
<dbReference type="InterPro" id="IPR011055">
    <property type="entry name" value="Dup_hybrid_motif"/>
</dbReference>
<dbReference type="Gene3D" id="2.70.70.10">
    <property type="entry name" value="Glucose Permease (Domain IIA)"/>
    <property type="match status" value="1"/>
</dbReference>
<keyword evidence="1" id="KW-0175">Coiled coil</keyword>
<dbReference type="InterPro" id="IPR016047">
    <property type="entry name" value="M23ase_b-sheet_dom"/>
</dbReference>
<dbReference type="InterPro" id="IPR050570">
    <property type="entry name" value="Cell_wall_metabolism_enzyme"/>
</dbReference>
<keyword evidence="4" id="KW-0378">Hydrolase</keyword>
<dbReference type="STRING" id="650850.SAMN04488129_10835"/>
<gene>
    <name evidence="4" type="ORF">SAMN04488129_10835</name>
</gene>
<feature type="coiled-coil region" evidence="1">
    <location>
        <begin position="168"/>
        <end position="251"/>
    </location>
</feature>
<feature type="coiled-coil region" evidence="1">
    <location>
        <begin position="38"/>
        <end position="114"/>
    </location>
</feature>
<dbReference type="CDD" id="cd12797">
    <property type="entry name" value="M23_peptidase"/>
    <property type="match status" value="1"/>
</dbReference>
<dbReference type="RefSeq" id="WP_139195493.1">
    <property type="nucleotide sequence ID" value="NZ_FOBC01000008.1"/>
</dbReference>
<dbReference type="OrthoDB" id="9784703at2"/>
<dbReference type="FunFam" id="2.70.70.10:FF:000003">
    <property type="entry name" value="Murein hydrolase activator EnvC"/>
    <property type="match status" value="1"/>
</dbReference>
<evidence type="ECO:0000256" key="2">
    <source>
        <dbReference type="SAM" id="MobiDB-lite"/>
    </source>
</evidence>
<evidence type="ECO:0000313" key="5">
    <source>
        <dbReference type="Proteomes" id="UP000198807"/>
    </source>
</evidence>
<feature type="domain" description="M23ase beta-sheet core" evidence="3">
    <location>
        <begin position="291"/>
        <end position="384"/>
    </location>
</feature>
<dbReference type="AlphaFoldDB" id="A0A1H7NLG2"/>
<proteinExistence type="predicted"/>
<dbReference type="GO" id="GO:0004222">
    <property type="term" value="F:metalloendopeptidase activity"/>
    <property type="evidence" value="ECO:0007669"/>
    <property type="project" value="TreeGrafter"/>
</dbReference>